<organism evidence="2 3">
    <name type="scientific">Steinernema hermaphroditum</name>
    <dbReference type="NCBI Taxonomy" id="289476"/>
    <lineage>
        <taxon>Eukaryota</taxon>
        <taxon>Metazoa</taxon>
        <taxon>Ecdysozoa</taxon>
        <taxon>Nematoda</taxon>
        <taxon>Chromadorea</taxon>
        <taxon>Rhabditida</taxon>
        <taxon>Tylenchina</taxon>
        <taxon>Panagrolaimomorpha</taxon>
        <taxon>Strongyloidoidea</taxon>
        <taxon>Steinernematidae</taxon>
        <taxon>Steinernema</taxon>
    </lineage>
</organism>
<keyword evidence="1" id="KW-1133">Transmembrane helix</keyword>
<dbReference type="AlphaFoldDB" id="A0AA39IIA2"/>
<dbReference type="EMBL" id="JAUCMV010000001">
    <property type="protein sequence ID" value="KAK0424855.1"/>
    <property type="molecule type" value="Genomic_DNA"/>
</dbReference>
<feature type="transmembrane region" description="Helical" evidence="1">
    <location>
        <begin position="361"/>
        <end position="381"/>
    </location>
</feature>
<name>A0AA39IIA2_9BILA</name>
<protein>
    <submittedName>
        <fullName evidence="2">Uncharacterized protein</fullName>
    </submittedName>
</protein>
<keyword evidence="1" id="KW-0812">Transmembrane</keyword>
<sequence length="632" mass="71754">MPNQKGHSVLDILLGISSSLAHLSAPHWKCFSLRYDDFSILKFSQIIEWINGRVTPPEFALRPYLEIAAWTICVSMCLLVLLCYLLARKNPNFVGSLLFFIASCTLCSAIHSLESVVRILDMTYLIDALPLLDSDWLFLFKGVSIDFIYVGGTVLALDRVLVMAFPLQYSRWGVSRRLCIVASLFSVVLLLFLLTSMFFENNGSVYFSYYMATDHVGYVFDFITASEFLLHLVFFVQYNAFSKRAHVKTKVNQVALVQGISQIIFCLLPKFLSRINYSFVSREIPWIVHVTWYYQAFFAVHVLLICFVMIYKMRFGRRAKIAVSTFGNDTSSFWLAPNFQFHLSPMLVTQLEVKVRAHLECALNVLCTFVCLSGLVVYSIHPSRSSFIGSLFLHIASCTYYCVLSTVETLDLALFMQGVTKTPPLGDTSHGHGQWFFIFHTMSFDFVYVTGAGLAFDRFLVMLLKARYISWAISRKICFLVVALCSSTATLLLFCTAVFPFQLQKTSFSTTACLGSVGTFYDLVVVVEVICHVAFCVMYTKHWGRPTASSSDYLLKANHITMLHVVCQTLFCVLPKALWKLFGMGVEIVARIAIYYSVLFSTYVLLSSLSVLYMLWRRKKVVRITVSHNTPL</sequence>
<gene>
    <name evidence="2" type="ORF">QR680_008889</name>
</gene>
<feature type="transmembrane region" description="Helical" evidence="1">
    <location>
        <begin position="519"/>
        <end position="539"/>
    </location>
</feature>
<feature type="transmembrane region" description="Helical" evidence="1">
    <location>
        <begin position="178"/>
        <end position="199"/>
    </location>
</feature>
<feature type="transmembrane region" description="Helical" evidence="1">
    <location>
        <begin position="253"/>
        <end position="272"/>
    </location>
</feature>
<evidence type="ECO:0000313" key="3">
    <source>
        <dbReference type="Proteomes" id="UP001175271"/>
    </source>
</evidence>
<proteinExistence type="predicted"/>
<dbReference type="Proteomes" id="UP001175271">
    <property type="component" value="Unassembled WGS sequence"/>
</dbReference>
<feature type="transmembrane region" description="Helical" evidence="1">
    <location>
        <begin position="136"/>
        <end position="157"/>
    </location>
</feature>
<evidence type="ECO:0000313" key="2">
    <source>
        <dbReference type="EMBL" id="KAK0424855.1"/>
    </source>
</evidence>
<keyword evidence="3" id="KW-1185">Reference proteome</keyword>
<feature type="transmembrane region" description="Helical" evidence="1">
    <location>
        <begin position="594"/>
        <end position="616"/>
    </location>
</feature>
<feature type="transmembrane region" description="Helical" evidence="1">
    <location>
        <begin position="67"/>
        <end position="87"/>
    </location>
</feature>
<feature type="transmembrane region" description="Helical" evidence="1">
    <location>
        <begin position="560"/>
        <end position="582"/>
    </location>
</feature>
<feature type="transmembrane region" description="Helical" evidence="1">
    <location>
        <begin position="435"/>
        <end position="456"/>
    </location>
</feature>
<keyword evidence="1" id="KW-0472">Membrane</keyword>
<comment type="caution">
    <text evidence="2">The sequence shown here is derived from an EMBL/GenBank/DDBJ whole genome shotgun (WGS) entry which is preliminary data.</text>
</comment>
<feature type="transmembrane region" description="Helical" evidence="1">
    <location>
        <begin position="219"/>
        <end position="241"/>
    </location>
</feature>
<feature type="transmembrane region" description="Helical" evidence="1">
    <location>
        <begin position="477"/>
        <end position="499"/>
    </location>
</feature>
<evidence type="ECO:0000256" key="1">
    <source>
        <dbReference type="SAM" id="Phobius"/>
    </source>
</evidence>
<reference evidence="2" key="1">
    <citation type="submission" date="2023-06" db="EMBL/GenBank/DDBJ databases">
        <title>Genomic analysis of the entomopathogenic nematode Steinernema hermaphroditum.</title>
        <authorList>
            <person name="Schwarz E.M."/>
            <person name="Heppert J.K."/>
            <person name="Baniya A."/>
            <person name="Schwartz H.T."/>
            <person name="Tan C.-H."/>
            <person name="Antoshechkin I."/>
            <person name="Sternberg P.W."/>
            <person name="Goodrich-Blair H."/>
            <person name="Dillman A.R."/>
        </authorList>
    </citation>
    <scope>NUCLEOTIDE SEQUENCE</scope>
    <source>
        <strain evidence="2">PS9179</strain>
        <tissue evidence="2">Whole animal</tissue>
    </source>
</reference>
<accession>A0AA39IIA2</accession>
<feature type="transmembrane region" description="Helical" evidence="1">
    <location>
        <begin position="94"/>
        <end position="116"/>
    </location>
</feature>
<feature type="transmembrane region" description="Helical" evidence="1">
    <location>
        <begin position="292"/>
        <end position="311"/>
    </location>
</feature>